<dbReference type="AlphaFoldDB" id="A0A0N4Z7W6"/>
<accession>A0A0N4Z7W6</accession>
<reference evidence="2" key="1">
    <citation type="submission" date="2017-02" db="UniProtKB">
        <authorList>
            <consortium name="WormBaseParasite"/>
        </authorList>
    </citation>
    <scope>IDENTIFICATION</scope>
</reference>
<keyword evidence="1" id="KW-1185">Reference proteome</keyword>
<evidence type="ECO:0000313" key="1">
    <source>
        <dbReference type="Proteomes" id="UP000038045"/>
    </source>
</evidence>
<organism evidence="1 2">
    <name type="scientific">Parastrongyloides trichosuri</name>
    <name type="common">Possum-specific nematode worm</name>
    <dbReference type="NCBI Taxonomy" id="131310"/>
    <lineage>
        <taxon>Eukaryota</taxon>
        <taxon>Metazoa</taxon>
        <taxon>Ecdysozoa</taxon>
        <taxon>Nematoda</taxon>
        <taxon>Chromadorea</taxon>
        <taxon>Rhabditida</taxon>
        <taxon>Tylenchina</taxon>
        <taxon>Panagrolaimomorpha</taxon>
        <taxon>Strongyloidoidea</taxon>
        <taxon>Strongyloididae</taxon>
        <taxon>Parastrongyloides</taxon>
    </lineage>
</organism>
<sequence>MKDNYKEGKEEKGKKPSNKFCKIVATTKKKFTTVLDGTIEACLRNRKLKKEPKTGSKALLIGSSNSNMKINEGYANLSSSIPEIDVSLTNTIKTTSEFDKSDSPACKMEGSNKVHKGKFVRPLKNIFDVAVQTIIRMLGISPNMIVVNNKNNLGYARNQQNDNDALKASAAACYFAKCSSFGTNGVRIDSDHGYCFENVEISREPVGEVFNEIDIFSYRNSAFDVTECTKDYKKVMKNDIYSPRGNNAFFLDNSNNRDCISYVEDNSSLIAYRASSAENFFTSDGFLSDGNFSFKGNASGNDNDLLIPTLNSNGDEFFFPIYALSFSQKGNNGLIGNSNNTTFVTQPSRVLKENWDFENRSTNNYSIVTNGTTTHKEKDPLASESDIFISDDEISSGVNSLSSYYDEEEISLPEV</sequence>
<proteinExistence type="predicted"/>
<name>A0A0N4Z7W6_PARTI</name>
<protein>
    <submittedName>
        <fullName evidence="2">TLDc domain-containing protein</fullName>
    </submittedName>
</protein>
<dbReference type="Proteomes" id="UP000038045">
    <property type="component" value="Unplaced"/>
</dbReference>
<dbReference type="WBParaSite" id="PTRK_0000327700.1">
    <property type="protein sequence ID" value="PTRK_0000327700.1"/>
    <property type="gene ID" value="PTRK_0000327700"/>
</dbReference>
<evidence type="ECO:0000313" key="2">
    <source>
        <dbReference type="WBParaSite" id="PTRK_0000327700.1"/>
    </source>
</evidence>